<dbReference type="EMBL" id="SUTF01000003">
    <property type="protein sequence ID" value="MBE6510124.1"/>
    <property type="molecule type" value="Genomic_DNA"/>
</dbReference>
<keyword evidence="2" id="KW-0479">Metal-binding</keyword>
<accession>A0A8T3VF64</accession>
<dbReference type="CDD" id="cd01335">
    <property type="entry name" value="Radical_SAM"/>
    <property type="match status" value="1"/>
</dbReference>
<evidence type="ECO:0000313" key="6">
    <source>
        <dbReference type="EMBL" id="MBE6510124.1"/>
    </source>
</evidence>
<dbReference type="InterPro" id="IPR058240">
    <property type="entry name" value="rSAM_sf"/>
</dbReference>
<evidence type="ECO:0000256" key="4">
    <source>
        <dbReference type="ARBA" id="ARBA00023014"/>
    </source>
</evidence>
<dbReference type="PANTHER" id="PTHR43524:SF1">
    <property type="entry name" value="RADICAL SAM SUPERFAMILY PROTEIN"/>
    <property type="match status" value="1"/>
</dbReference>
<dbReference type="InterPro" id="IPR013785">
    <property type="entry name" value="Aldolase_TIM"/>
</dbReference>
<organism evidence="6 7">
    <name type="scientific">Methanobrevibacter millerae</name>
    <dbReference type="NCBI Taxonomy" id="230361"/>
    <lineage>
        <taxon>Archaea</taxon>
        <taxon>Methanobacteriati</taxon>
        <taxon>Methanobacteriota</taxon>
        <taxon>Methanomada group</taxon>
        <taxon>Methanobacteria</taxon>
        <taxon>Methanobacteriales</taxon>
        <taxon>Methanobacteriaceae</taxon>
        <taxon>Methanobrevibacter</taxon>
    </lineage>
</organism>
<dbReference type="PANTHER" id="PTHR43524">
    <property type="entry name" value="RADICAL SAM SUPERFAMILY PROTEIN"/>
    <property type="match status" value="1"/>
</dbReference>
<evidence type="ECO:0000313" key="7">
    <source>
        <dbReference type="Proteomes" id="UP000713479"/>
    </source>
</evidence>
<dbReference type="SFLD" id="SFLDG01067">
    <property type="entry name" value="SPASM/twitch_domain_containing"/>
    <property type="match status" value="1"/>
</dbReference>
<dbReference type="Pfam" id="PF04055">
    <property type="entry name" value="Radical_SAM"/>
    <property type="match status" value="1"/>
</dbReference>
<comment type="caution">
    <text evidence="6">The sequence shown here is derived from an EMBL/GenBank/DDBJ whole genome shotgun (WGS) entry which is preliminary data.</text>
</comment>
<gene>
    <name evidence="6" type="ORF">E7Z74_02470</name>
</gene>
<feature type="domain" description="Radical SAM core" evidence="5">
    <location>
        <begin position="56"/>
        <end position="281"/>
    </location>
</feature>
<protein>
    <submittedName>
        <fullName evidence="6">Radical SAM protein</fullName>
    </submittedName>
</protein>
<dbReference type="CDD" id="cd21128">
    <property type="entry name" value="SPASM_rSAM"/>
    <property type="match status" value="1"/>
</dbReference>
<evidence type="ECO:0000259" key="5">
    <source>
        <dbReference type="PROSITE" id="PS51918"/>
    </source>
</evidence>
<keyword evidence="1" id="KW-0949">S-adenosyl-L-methionine</keyword>
<evidence type="ECO:0000256" key="3">
    <source>
        <dbReference type="ARBA" id="ARBA00023004"/>
    </source>
</evidence>
<proteinExistence type="predicted"/>
<dbReference type="GO" id="GO:0046872">
    <property type="term" value="F:metal ion binding"/>
    <property type="evidence" value="ECO:0007669"/>
    <property type="project" value="UniProtKB-KW"/>
</dbReference>
<dbReference type="GO" id="GO:0003824">
    <property type="term" value="F:catalytic activity"/>
    <property type="evidence" value="ECO:0007669"/>
    <property type="project" value="InterPro"/>
</dbReference>
<dbReference type="SFLD" id="SFLDS00029">
    <property type="entry name" value="Radical_SAM"/>
    <property type="match status" value="1"/>
</dbReference>
<dbReference type="Gene3D" id="3.20.20.70">
    <property type="entry name" value="Aldolase class I"/>
    <property type="match status" value="1"/>
</dbReference>
<dbReference type="Proteomes" id="UP000713479">
    <property type="component" value="Unassembled WGS sequence"/>
</dbReference>
<reference evidence="6" key="1">
    <citation type="submission" date="2019-04" db="EMBL/GenBank/DDBJ databases">
        <title>Evolution of Biomass-Degrading Anaerobic Consortia Revealed by Metagenomics.</title>
        <authorList>
            <person name="Peng X."/>
        </authorList>
    </citation>
    <scope>NUCLEOTIDE SEQUENCE</scope>
    <source>
        <strain evidence="6">SIG13</strain>
    </source>
</reference>
<dbReference type="GO" id="GO:0051536">
    <property type="term" value="F:iron-sulfur cluster binding"/>
    <property type="evidence" value="ECO:0007669"/>
    <property type="project" value="UniProtKB-KW"/>
</dbReference>
<keyword evidence="4" id="KW-0411">Iron-sulfur</keyword>
<evidence type="ECO:0000256" key="2">
    <source>
        <dbReference type="ARBA" id="ARBA00022723"/>
    </source>
</evidence>
<dbReference type="AlphaFoldDB" id="A0A8T3VF64"/>
<dbReference type="InterPro" id="IPR007197">
    <property type="entry name" value="rSAM"/>
</dbReference>
<name>A0A8T3VF64_9EURY</name>
<dbReference type="PROSITE" id="PS51918">
    <property type="entry name" value="RADICAL_SAM"/>
    <property type="match status" value="1"/>
</dbReference>
<evidence type="ECO:0000256" key="1">
    <source>
        <dbReference type="ARBA" id="ARBA00022691"/>
    </source>
</evidence>
<sequence>MGKNFDIQEYLANGAENIIKNAISATFKNPKETLFLAKFIKNSRKASKIRKDYAKKDINIPAFLIASITSRCNLHCAGCYSRANEICSDEIPNNQLTDDDWEDIFRQSRDLGINFIVLAGGEPLIRTDVILKACNFPEILFPVFTNGTMLDEYYFNLIDKNRNIIPILSIEGNEKLTDSRRGDGVYNQLIGSMNHMKDNNMIFGSSITITKDNISYALSDSFVSNLYELGSKVLFFIEYVPVDINAKDLALSNTQRDHLLDEISNLREKYPEMLFMSFPGDEKESGGCLAAGRGFFHINSHGSAEPCPASPYSDINVKETSILEALESKLFKSLRDGGLLMSHHEGGCVLFEHEKEVQKLLNNK</sequence>
<keyword evidence="3" id="KW-0408">Iron</keyword>
<dbReference type="SUPFAM" id="SSF102114">
    <property type="entry name" value="Radical SAM enzymes"/>
    <property type="match status" value="1"/>
</dbReference>